<evidence type="ECO:0000256" key="5">
    <source>
        <dbReference type="ARBA" id="ARBA00022605"/>
    </source>
</evidence>
<dbReference type="PROSITE" id="PS01326">
    <property type="entry name" value="DAP_EPIMERASE"/>
    <property type="match status" value="1"/>
</dbReference>
<dbReference type="Gene3D" id="3.10.310.10">
    <property type="entry name" value="Diaminopimelate Epimerase, Chain A, domain 1"/>
    <property type="match status" value="2"/>
</dbReference>
<evidence type="ECO:0000256" key="6">
    <source>
        <dbReference type="ARBA" id="ARBA00023154"/>
    </source>
</evidence>
<evidence type="ECO:0000256" key="9">
    <source>
        <dbReference type="HAMAP-Rule" id="MF_00197"/>
    </source>
</evidence>
<evidence type="ECO:0000256" key="4">
    <source>
        <dbReference type="ARBA" id="ARBA00022490"/>
    </source>
</evidence>
<evidence type="ECO:0000256" key="8">
    <source>
        <dbReference type="ARBA" id="ARBA00051712"/>
    </source>
</evidence>
<dbReference type="InterPro" id="IPR001653">
    <property type="entry name" value="DAP_epimerase_DapF"/>
</dbReference>
<evidence type="ECO:0000256" key="2">
    <source>
        <dbReference type="ARBA" id="ARBA00010219"/>
    </source>
</evidence>
<comment type="similarity">
    <text evidence="2 9">Belongs to the diaminopimelate epimerase family.</text>
</comment>
<feature type="binding site" evidence="9">
    <location>
        <position position="195"/>
    </location>
    <ligand>
        <name>substrate</name>
    </ligand>
</feature>
<keyword evidence="4 9" id="KW-0963">Cytoplasm</keyword>
<comment type="function">
    <text evidence="9">Catalyzes the stereoinversion of LL-2,6-diaminopimelate (L,L-DAP) to meso-diaminopimelate (meso-DAP), a precursor of L-lysine and an essential component of the bacterial peptidoglycan.</text>
</comment>
<dbReference type="Proteomes" id="UP000192491">
    <property type="component" value="Unassembled WGS sequence"/>
</dbReference>
<evidence type="ECO:0000256" key="3">
    <source>
        <dbReference type="ARBA" id="ARBA00013080"/>
    </source>
</evidence>
<name>A0A1Y1QTS2_9GAMM</name>
<keyword evidence="6 9" id="KW-0457">Lysine biosynthesis</keyword>
<accession>A0A1Y1QTS2</accession>
<reference evidence="11 12" key="1">
    <citation type="submission" date="2017-01" db="EMBL/GenBank/DDBJ databases">
        <title>Novel large sulfur bacteria in the metagenomes of groundwater-fed chemosynthetic microbial mats in the Lake Huron basin.</title>
        <authorList>
            <person name="Sharrar A.M."/>
            <person name="Flood B.E."/>
            <person name="Bailey J.V."/>
            <person name="Jones D.S."/>
            <person name="Biddanda B."/>
            <person name="Ruberg S.A."/>
            <person name="Marcus D.N."/>
            <person name="Dick G.J."/>
        </authorList>
    </citation>
    <scope>NUCLEOTIDE SEQUENCE [LARGE SCALE GENOMIC DNA]</scope>
    <source>
        <strain evidence="11">A8</strain>
    </source>
</reference>
<evidence type="ECO:0000256" key="7">
    <source>
        <dbReference type="ARBA" id="ARBA00023235"/>
    </source>
</evidence>
<comment type="subunit">
    <text evidence="9">Homodimer.</text>
</comment>
<dbReference type="GO" id="GO:0008837">
    <property type="term" value="F:diaminopimelate epimerase activity"/>
    <property type="evidence" value="ECO:0007669"/>
    <property type="project" value="UniProtKB-UniRule"/>
</dbReference>
<evidence type="ECO:0000313" key="11">
    <source>
        <dbReference type="EMBL" id="OQX13665.1"/>
    </source>
</evidence>
<feature type="active site" description="Proton acceptor" evidence="9">
    <location>
        <position position="222"/>
    </location>
</feature>
<organism evidence="11 12">
    <name type="scientific">Thiothrix lacustris</name>
    <dbReference type="NCBI Taxonomy" id="525917"/>
    <lineage>
        <taxon>Bacteria</taxon>
        <taxon>Pseudomonadati</taxon>
        <taxon>Pseudomonadota</taxon>
        <taxon>Gammaproteobacteria</taxon>
        <taxon>Thiotrichales</taxon>
        <taxon>Thiotrichaceae</taxon>
        <taxon>Thiothrix</taxon>
    </lineage>
</organism>
<dbReference type="PANTHER" id="PTHR31689">
    <property type="entry name" value="DIAMINOPIMELATE EPIMERASE, CHLOROPLASTIC"/>
    <property type="match status" value="1"/>
</dbReference>
<proteinExistence type="inferred from homology"/>
<keyword evidence="7 9" id="KW-0413">Isomerase</keyword>
<dbReference type="EMBL" id="MTEJ01000043">
    <property type="protein sequence ID" value="OQX13665.1"/>
    <property type="molecule type" value="Genomic_DNA"/>
</dbReference>
<gene>
    <name evidence="9" type="primary">dapF</name>
    <name evidence="11" type="ORF">BWK73_11495</name>
</gene>
<dbReference type="FunFam" id="3.10.310.10:FF:000004">
    <property type="entry name" value="Diaminopimelate epimerase"/>
    <property type="match status" value="1"/>
</dbReference>
<evidence type="ECO:0000256" key="1">
    <source>
        <dbReference type="ARBA" id="ARBA00005196"/>
    </source>
</evidence>
<feature type="binding site" evidence="9">
    <location>
        <begin position="223"/>
        <end position="224"/>
    </location>
    <ligand>
        <name>substrate</name>
    </ligand>
</feature>
<dbReference type="GO" id="GO:0005829">
    <property type="term" value="C:cytosol"/>
    <property type="evidence" value="ECO:0007669"/>
    <property type="project" value="TreeGrafter"/>
</dbReference>
<evidence type="ECO:0000256" key="10">
    <source>
        <dbReference type="PROSITE-ProRule" id="PRU10125"/>
    </source>
</evidence>
<dbReference type="PANTHER" id="PTHR31689:SF0">
    <property type="entry name" value="DIAMINOPIMELATE EPIMERASE"/>
    <property type="match status" value="1"/>
</dbReference>
<keyword evidence="5 9" id="KW-0028">Amino-acid biosynthesis</keyword>
<dbReference type="AlphaFoldDB" id="A0A1Y1QTS2"/>
<dbReference type="GO" id="GO:0009089">
    <property type="term" value="P:lysine biosynthetic process via diaminopimelate"/>
    <property type="evidence" value="ECO:0007669"/>
    <property type="project" value="UniProtKB-UniRule"/>
</dbReference>
<feature type="active site" description="Proton donor" evidence="9">
    <location>
        <position position="78"/>
    </location>
</feature>
<dbReference type="NCBIfam" id="TIGR00652">
    <property type="entry name" value="DapF"/>
    <property type="match status" value="1"/>
</dbReference>
<feature type="binding site" evidence="9">
    <location>
        <begin position="213"/>
        <end position="214"/>
    </location>
    <ligand>
        <name>substrate</name>
    </ligand>
</feature>
<protein>
    <recommendedName>
        <fullName evidence="3 9">Diaminopimelate epimerase</fullName>
        <shortName evidence="9">DAP epimerase</shortName>
        <ecNumber evidence="3 9">5.1.1.7</ecNumber>
    </recommendedName>
    <alternativeName>
        <fullName evidence="9">PLP-independent amino acid racemase</fullName>
    </alternativeName>
</protein>
<dbReference type="InterPro" id="IPR018510">
    <property type="entry name" value="DAP_epimerase_AS"/>
</dbReference>
<feature type="binding site" evidence="9">
    <location>
        <position position="49"/>
    </location>
    <ligand>
        <name>substrate</name>
    </ligand>
</feature>
<feature type="active site" evidence="10">
    <location>
        <position position="78"/>
    </location>
</feature>
<comment type="catalytic activity">
    <reaction evidence="8 9">
        <text>(2S,6S)-2,6-diaminopimelate = meso-2,6-diaminopimelate</text>
        <dbReference type="Rhea" id="RHEA:15393"/>
        <dbReference type="ChEBI" id="CHEBI:57609"/>
        <dbReference type="ChEBI" id="CHEBI:57791"/>
        <dbReference type="EC" id="5.1.1.7"/>
    </reaction>
</comment>
<comment type="pathway">
    <text evidence="1 9">Amino-acid biosynthesis; L-lysine biosynthesis via DAP pathway; DL-2,6-diaminopimelate from LL-2,6-diaminopimelate: step 1/1.</text>
</comment>
<comment type="caution">
    <text evidence="11">The sequence shown here is derived from an EMBL/GenBank/DDBJ whole genome shotgun (WGS) entry which is preliminary data.</text>
</comment>
<dbReference type="FunFam" id="3.10.310.10:FF:000001">
    <property type="entry name" value="Diaminopimelate epimerase"/>
    <property type="match status" value="1"/>
</dbReference>
<dbReference type="UniPathway" id="UPA00034">
    <property type="reaction ID" value="UER00025"/>
</dbReference>
<feature type="binding site" evidence="9">
    <location>
        <position position="69"/>
    </location>
    <ligand>
        <name>substrate</name>
    </ligand>
</feature>
<dbReference type="HAMAP" id="MF_00197">
    <property type="entry name" value="DAP_epimerase"/>
    <property type="match status" value="1"/>
</dbReference>
<dbReference type="SUPFAM" id="SSF54506">
    <property type="entry name" value="Diaminopimelate epimerase-like"/>
    <property type="match status" value="2"/>
</dbReference>
<feature type="site" description="Important for dimerization" evidence="9">
    <location>
        <position position="273"/>
    </location>
</feature>
<comment type="subcellular location">
    <subcellularLocation>
        <location evidence="9">Cytoplasm</location>
    </subcellularLocation>
</comment>
<feature type="site" description="Could be important to modulate the pK values of the two catalytic cysteine residues" evidence="9">
    <location>
        <position position="164"/>
    </location>
</feature>
<dbReference type="Pfam" id="PF01678">
    <property type="entry name" value="DAP_epimerase"/>
    <property type="match status" value="2"/>
</dbReference>
<feature type="binding site" evidence="9">
    <location>
        <position position="162"/>
    </location>
    <ligand>
        <name>substrate</name>
    </ligand>
</feature>
<dbReference type="EC" id="5.1.1.7" evidence="3 9"/>
<feature type="binding site" evidence="9">
    <location>
        <begin position="79"/>
        <end position="80"/>
    </location>
    <ligand>
        <name>substrate</name>
    </ligand>
</feature>
<sequence>MTGDALHFSKMQGLGNDFVVLDGINQRVSLSAAQIQHIADRHFGVGCDQLLLVEAYAGADAAFRYRIFNADGGEVEQCGNGARCFARFVYDQGLTAQTTIPVMTASGRIVLHIQADGQVMVNMGVPVLAPAQIPFVAERQQTLHTLDVNGETLALAVVSMGNPHAVLQVADVDNAPVATLGALLERHPAFPKRVNVGFMQVVTRDRIRLRVFERGCGETLACGTGACAAVVAGRLQGLLDEQVSVSLPGGELRIQWQGTGQPVAMTGPAVTVFRGTLTL</sequence>
<feature type="binding site" evidence="9">
    <location>
        <position position="16"/>
    </location>
    <ligand>
        <name>substrate</name>
    </ligand>
</feature>
<evidence type="ECO:0000313" key="12">
    <source>
        <dbReference type="Proteomes" id="UP000192491"/>
    </source>
</evidence>
<feature type="site" description="Could be important to modulate the pK values of the two catalytic cysteine residues" evidence="9">
    <location>
        <position position="213"/>
    </location>
</feature>